<dbReference type="FunFam" id="3.40.50.80:FF:000008">
    <property type="entry name" value="Ferredoxin--NADP reductase, chloroplastic"/>
    <property type="match status" value="1"/>
</dbReference>
<keyword evidence="6" id="KW-0521">NADP</keyword>
<evidence type="ECO:0000256" key="6">
    <source>
        <dbReference type="ARBA" id="ARBA00022857"/>
    </source>
</evidence>
<name>A0AAD9DEN0_9STRA</name>
<dbReference type="Gene3D" id="3.40.50.80">
    <property type="entry name" value="Nucleotide-binding domain of ferredoxin-NADP reductase (FNR) module"/>
    <property type="match status" value="1"/>
</dbReference>
<protein>
    <recommendedName>
        <fullName evidence="3">ferredoxin--NADP(+) reductase</fullName>
        <ecNumber evidence="3">1.18.1.2</ecNumber>
    </recommendedName>
</protein>
<dbReference type="InterPro" id="IPR017927">
    <property type="entry name" value="FAD-bd_FR_type"/>
</dbReference>
<evidence type="ECO:0000256" key="2">
    <source>
        <dbReference type="ARBA" id="ARBA00008312"/>
    </source>
</evidence>
<dbReference type="EC" id="1.18.1.2" evidence="3"/>
<reference evidence="11" key="1">
    <citation type="submission" date="2023-06" db="EMBL/GenBank/DDBJ databases">
        <title>Survivors Of The Sea: Transcriptome response of Skeletonema marinoi to long-term dormancy.</title>
        <authorList>
            <person name="Pinder M.I.M."/>
            <person name="Kourtchenko O."/>
            <person name="Robertson E.K."/>
            <person name="Larsson T."/>
            <person name="Maumus F."/>
            <person name="Osuna-Cruz C.M."/>
            <person name="Vancaester E."/>
            <person name="Stenow R."/>
            <person name="Vandepoele K."/>
            <person name="Ploug H."/>
            <person name="Bruchert V."/>
            <person name="Godhe A."/>
            <person name="Topel M."/>
        </authorList>
    </citation>
    <scope>NUCLEOTIDE SEQUENCE</scope>
    <source>
        <strain evidence="11">R05AC</strain>
    </source>
</reference>
<dbReference type="PROSITE" id="PS51384">
    <property type="entry name" value="FAD_FR"/>
    <property type="match status" value="1"/>
</dbReference>
<comment type="similarity">
    <text evidence="2">Belongs to the ferredoxin--NADP reductase type 1 family.</text>
</comment>
<evidence type="ECO:0000313" key="11">
    <source>
        <dbReference type="EMBL" id="KAK1743369.1"/>
    </source>
</evidence>
<dbReference type="SUPFAM" id="SSF63380">
    <property type="entry name" value="Riboflavin synthase domain-like"/>
    <property type="match status" value="1"/>
</dbReference>
<evidence type="ECO:0000256" key="1">
    <source>
        <dbReference type="ARBA" id="ARBA00001974"/>
    </source>
</evidence>
<dbReference type="EMBL" id="JATAAI010000009">
    <property type="protein sequence ID" value="KAK1743369.1"/>
    <property type="molecule type" value="Genomic_DNA"/>
</dbReference>
<comment type="caution">
    <text evidence="11">The sequence shown here is derived from an EMBL/GenBank/DDBJ whole genome shotgun (WGS) entry which is preliminary data.</text>
</comment>
<keyword evidence="7 11" id="KW-0560">Oxidoreductase</keyword>
<dbReference type="SUPFAM" id="SSF52343">
    <property type="entry name" value="Ferredoxin reductase-like, C-terminal NADP-linked domain"/>
    <property type="match status" value="1"/>
</dbReference>
<dbReference type="GO" id="GO:0004324">
    <property type="term" value="F:ferredoxin-NADP+ reductase activity"/>
    <property type="evidence" value="ECO:0007669"/>
    <property type="project" value="UniProtKB-EC"/>
</dbReference>
<proteinExistence type="inferred from homology"/>
<keyword evidence="5" id="KW-0274">FAD</keyword>
<dbReference type="InterPro" id="IPR039261">
    <property type="entry name" value="FNR_nucleotide-bd"/>
</dbReference>
<gene>
    <name evidence="11" type="ORF">QTG54_005990</name>
</gene>
<dbReference type="Gene3D" id="2.40.30.10">
    <property type="entry name" value="Translation factors"/>
    <property type="match status" value="1"/>
</dbReference>
<evidence type="ECO:0000256" key="3">
    <source>
        <dbReference type="ARBA" id="ARBA00013223"/>
    </source>
</evidence>
<organism evidence="11 12">
    <name type="scientific">Skeletonema marinoi</name>
    <dbReference type="NCBI Taxonomy" id="267567"/>
    <lineage>
        <taxon>Eukaryota</taxon>
        <taxon>Sar</taxon>
        <taxon>Stramenopiles</taxon>
        <taxon>Ochrophyta</taxon>
        <taxon>Bacillariophyta</taxon>
        <taxon>Coscinodiscophyceae</taxon>
        <taxon>Thalassiosirophycidae</taxon>
        <taxon>Thalassiosirales</taxon>
        <taxon>Skeletonemataceae</taxon>
        <taxon>Skeletonema</taxon>
        <taxon>Skeletonema marinoi-dohrnii complex</taxon>
    </lineage>
</organism>
<dbReference type="InterPro" id="IPR001709">
    <property type="entry name" value="Flavoprot_Pyr_Nucl_cyt_Rdtase"/>
</dbReference>
<evidence type="ECO:0000256" key="4">
    <source>
        <dbReference type="ARBA" id="ARBA00022630"/>
    </source>
</evidence>
<dbReference type="PANTHER" id="PTHR43314">
    <property type="match status" value="1"/>
</dbReference>
<evidence type="ECO:0000256" key="8">
    <source>
        <dbReference type="ARBA" id="ARBA00047776"/>
    </source>
</evidence>
<evidence type="ECO:0000256" key="9">
    <source>
        <dbReference type="SAM" id="SignalP"/>
    </source>
</evidence>
<dbReference type="AlphaFoldDB" id="A0AAD9DEN0"/>
<keyword evidence="9" id="KW-0732">Signal</keyword>
<keyword evidence="12" id="KW-1185">Reference proteome</keyword>
<evidence type="ECO:0000313" key="12">
    <source>
        <dbReference type="Proteomes" id="UP001224775"/>
    </source>
</evidence>
<dbReference type="CDD" id="cd06208">
    <property type="entry name" value="CYPOR_like_FNR"/>
    <property type="match status" value="1"/>
</dbReference>
<accession>A0AAD9DEN0</accession>
<comment type="catalytic activity">
    <reaction evidence="8">
        <text>2 reduced [2Fe-2S]-[ferredoxin] + NADP(+) + H(+) = 2 oxidized [2Fe-2S]-[ferredoxin] + NADPH</text>
        <dbReference type="Rhea" id="RHEA:20125"/>
        <dbReference type="Rhea" id="RHEA-COMP:10000"/>
        <dbReference type="Rhea" id="RHEA-COMP:10001"/>
        <dbReference type="ChEBI" id="CHEBI:15378"/>
        <dbReference type="ChEBI" id="CHEBI:33737"/>
        <dbReference type="ChEBI" id="CHEBI:33738"/>
        <dbReference type="ChEBI" id="CHEBI:57783"/>
        <dbReference type="ChEBI" id="CHEBI:58349"/>
        <dbReference type="EC" id="1.18.1.2"/>
    </reaction>
</comment>
<feature type="signal peptide" evidence="9">
    <location>
        <begin position="1"/>
        <end position="23"/>
    </location>
</feature>
<dbReference type="PRINTS" id="PR00371">
    <property type="entry name" value="FPNCR"/>
</dbReference>
<feature type="domain" description="FAD-binding FR-type" evidence="10">
    <location>
        <begin position="130"/>
        <end position="256"/>
    </location>
</feature>
<evidence type="ECO:0000259" key="10">
    <source>
        <dbReference type="PROSITE" id="PS51384"/>
    </source>
</evidence>
<keyword evidence="4" id="KW-0285">Flavoprotein</keyword>
<dbReference type="InterPro" id="IPR001433">
    <property type="entry name" value="OxRdtase_FAD/NAD-bd"/>
</dbReference>
<dbReference type="InterPro" id="IPR015701">
    <property type="entry name" value="FNR"/>
</dbReference>
<evidence type="ECO:0000256" key="7">
    <source>
        <dbReference type="ARBA" id="ARBA00023002"/>
    </source>
</evidence>
<sequence length="415" mass="44714">MTILKSLSAAALVAIASKHTACAFVPQQTGSQLTTRLLDQLDPVQIKQAGAGIPTVSSGGLLVFDPDANGKLQGTHDLQSRILGGAAFKLAPPQISLDVPPLDATVEDAQHFLEHLDADGNLPLNFAKPQAPAKATVLGRAKLITDDAPGDIEHVVLKLPEGFHYVEGQSLSVIPPGVDPKNGRKNKPRLYSIASTRYGDLLDGNTISLCVRRAEFIEPDGTKDPAKQGVCSNFLCDVKAGDEVDVAGPVGKTMLLPEDPNKDIIMIATGTGIAPFRGFLHRLFMENTLAKHMFGGNAWLVLGVPVSGGLLYKEEFDCMQRTSSPGKLKIDYAISREMTNSIDGGKLYVQHVIAQNGKELFDRIDAGAHVYFCGLKGMMPPILDTLDEVAKSQGCVWSEKLSELKKNNQWHVEVY</sequence>
<dbReference type="InterPro" id="IPR017938">
    <property type="entry name" value="Riboflavin_synthase-like_b-brl"/>
</dbReference>
<comment type="cofactor">
    <cofactor evidence="1">
        <name>FAD</name>
        <dbReference type="ChEBI" id="CHEBI:57692"/>
    </cofactor>
</comment>
<dbReference type="Proteomes" id="UP001224775">
    <property type="component" value="Unassembled WGS sequence"/>
</dbReference>
<dbReference type="Pfam" id="PF00175">
    <property type="entry name" value="NAD_binding_1"/>
    <property type="match status" value="1"/>
</dbReference>
<evidence type="ECO:0000256" key="5">
    <source>
        <dbReference type="ARBA" id="ARBA00022827"/>
    </source>
</evidence>
<feature type="chain" id="PRO_5042276044" description="ferredoxin--NADP(+) reductase" evidence="9">
    <location>
        <begin position="24"/>
        <end position="415"/>
    </location>
</feature>